<dbReference type="InterPro" id="IPR016047">
    <property type="entry name" value="M23ase_b-sheet_dom"/>
</dbReference>
<evidence type="ECO:0000256" key="4">
    <source>
        <dbReference type="ARBA" id="ARBA00022723"/>
    </source>
</evidence>
<evidence type="ECO:0000256" key="3">
    <source>
        <dbReference type="ARBA" id="ARBA00022670"/>
    </source>
</evidence>
<dbReference type="InterPro" id="IPR050570">
    <property type="entry name" value="Cell_wall_metabolism_enzyme"/>
</dbReference>
<gene>
    <name evidence="12" type="ORF">EPA86_04935</name>
</gene>
<name>A0A502L026_9GAMM</name>
<keyword evidence="8" id="KW-0472">Membrane</keyword>
<keyword evidence="6" id="KW-0862">Zinc</keyword>
<keyword evidence="8" id="KW-1133">Transmembrane helix</keyword>
<dbReference type="FunFam" id="2.70.70.10:FF:000002">
    <property type="entry name" value="Murein DD-endopeptidase MepM"/>
    <property type="match status" value="1"/>
</dbReference>
<evidence type="ECO:0000256" key="6">
    <source>
        <dbReference type="ARBA" id="ARBA00022833"/>
    </source>
</evidence>
<dbReference type="SUPFAM" id="SSF51261">
    <property type="entry name" value="Duplicated hybrid motif"/>
    <property type="match status" value="1"/>
</dbReference>
<dbReference type="GO" id="GO:0030313">
    <property type="term" value="C:cell envelope"/>
    <property type="evidence" value="ECO:0007669"/>
    <property type="project" value="UniProtKB-SubCell"/>
</dbReference>
<feature type="domain" description="M23ase beta-sheet core" evidence="9">
    <location>
        <begin position="323"/>
        <end position="417"/>
    </location>
</feature>
<comment type="cofactor">
    <cofactor evidence="1">
        <name>Zn(2+)</name>
        <dbReference type="ChEBI" id="CHEBI:29105"/>
    </cofactor>
</comment>
<dbReference type="InterPro" id="IPR045834">
    <property type="entry name" value="Csd3_N2"/>
</dbReference>
<dbReference type="InterPro" id="IPR007340">
    <property type="entry name" value="LysM_Opacity-associatedA"/>
</dbReference>
<dbReference type="GO" id="GO:0006508">
    <property type="term" value="P:proteolysis"/>
    <property type="evidence" value="ECO:0007669"/>
    <property type="project" value="UniProtKB-KW"/>
</dbReference>
<dbReference type="GO" id="GO:0046872">
    <property type="term" value="F:metal ion binding"/>
    <property type="evidence" value="ECO:0007669"/>
    <property type="project" value="UniProtKB-KW"/>
</dbReference>
<evidence type="ECO:0000256" key="7">
    <source>
        <dbReference type="ARBA" id="ARBA00023049"/>
    </source>
</evidence>
<dbReference type="Proteomes" id="UP000315303">
    <property type="component" value="Unassembled WGS sequence"/>
</dbReference>
<evidence type="ECO:0000259" key="9">
    <source>
        <dbReference type="Pfam" id="PF01551"/>
    </source>
</evidence>
<feature type="domain" description="Csd3-like second N-terminal" evidence="11">
    <location>
        <begin position="196"/>
        <end position="309"/>
    </location>
</feature>
<dbReference type="Pfam" id="PF19425">
    <property type="entry name" value="Csd3_N2"/>
    <property type="match status" value="1"/>
</dbReference>
<dbReference type="Pfam" id="PF01551">
    <property type="entry name" value="Peptidase_M23"/>
    <property type="match status" value="1"/>
</dbReference>
<evidence type="ECO:0000313" key="12">
    <source>
        <dbReference type="EMBL" id="TPH17330.1"/>
    </source>
</evidence>
<reference evidence="12 13" key="1">
    <citation type="submission" date="2019-01" db="EMBL/GenBank/DDBJ databases">
        <title>Litorilituus lipolytica sp. nov., isolated from intertidal sand of the Yellow Sea in China.</title>
        <authorList>
            <person name="Liu A."/>
        </authorList>
    </citation>
    <scope>NUCLEOTIDE SEQUENCE [LARGE SCALE GENOMIC DNA]</scope>
    <source>
        <strain evidence="12 13">RZ04</strain>
    </source>
</reference>
<keyword evidence="8" id="KW-0812">Transmembrane</keyword>
<dbReference type="Pfam" id="PF04225">
    <property type="entry name" value="LysM_OapA"/>
    <property type="match status" value="1"/>
</dbReference>
<evidence type="ECO:0000256" key="1">
    <source>
        <dbReference type="ARBA" id="ARBA00001947"/>
    </source>
</evidence>
<evidence type="ECO:0000256" key="5">
    <source>
        <dbReference type="ARBA" id="ARBA00022801"/>
    </source>
</evidence>
<dbReference type="EMBL" id="SAWY01000008">
    <property type="protein sequence ID" value="TPH17330.1"/>
    <property type="molecule type" value="Genomic_DNA"/>
</dbReference>
<keyword evidence="3" id="KW-0645">Protease</keyword>
<evidence type="ECO:0000256" key="8">
    <source>
        <dbReference type="SAM" id="Phobius"/>
    </source>
</evidence>
<dbReference type="Gene3D" id="2.70.70.10">
    <property type="entry name" value="Glucose Permease (Domain IIA)"/>
    <property type="match status" value="1"/>
</dbReference>
<dbReference type="OrthoDB" id="9805070at2"/>
<dbReference type="InterPro" id="IPR011055">
    <property type="entry name" value="Dup_hybrid_motif"/>
</dbReference>
<evidence type="ECO:0000313" key="13">
    <source>
        <dbReference type="Proteomes" id="UP000315303"/>
    </source>
</evidence>
<dbReference type="PANTHER" id="PTHR21666:SF288">
    <property type="entry name" value="CELL DIVISION PROTEIN YTFB"/>
    <property type="match status" value="1"/>
</dbReference>
<proteinExistence type="predicted"/>
<protein>
    <submittedName>
        <fullName evidence="12">Peptidase M24</fullName>
    </submittedName>
</protein>
<comment type="caution">
    <text evidence="12">The sequence shown here is derived from an EMBL/GenBank/DDBJ whole genome shotgun (WGS) entry which is preliminary data.</text>
</comment>
<dbReference type="RefSeq" id="WP_140602309.1">
    <property type="nucleotide sequence ID" value="NZ_SAWY01000008.1"/>
</dbReference>
<dbReference type="GO" id="GO:0004222">
    <property type="term" value="F:metalloendopeptidase activity"/>
    <property type="evidence" value="ECO:0007669"/>
    <property type="project" value="TreeGrafter"/>
</dbReference>
<dbReference type="AlphaFoldDB" id="A0A502L026"/>
<keyword evidence="7" id="KW-0482">Metalloprotease</keyword>
<evidence type="ECO:0000256" key="2">
    <source>
        <dbReference type="ARBA" id="ARBA00004196"/>
    </source>
</evidence>
<keyword evidence="4" id="KW-0479">Metal-binding</keyword>
<dbReference type="GO" id="GO:0042834">
    <property type="term" value="F:peptidoglycan binding"/>
    <property type="evidence" value="ECO:0007669"/>
    <property type="project" value="InterPro"/>
</dbReference>
<evidence type="ECO:0000259" key="11">
    <source>
        <dbReference type="Pfam" id="PF19425"/>
    </source>
</evidence>
<feature type="transmembrane region" description="Helical" evidence="8">
    <location>
        <begin position="14"/>
        <end position="32"/>
    </location>
</feature>
<feature type="domain" description="Opacity-associated protein A LysM-like" evidence="10">
    <location>
        <begin position="100"/>
        <end position="182"/>
    </location>
</feature>
<dbReference type="CDD" id="cd12797">
    <property type="entry name" value="M23_peptidase"/>
    <property type="match status" value="1"/>
</dbReference>
<dbReference type="Gene3D" id="3.10.450.350">
    <property type="match status" value="2"/>
</dbReference>
<evidence type="ECO:0000259" key="10">
    <source>
        <dbReference type="Pfam" id="PF04225"/>
    </source>
</evidence>
<comment type="subcellular location">
    <subcellularLocation>
        <location evidence="2">Cell envelope</location>
    </subcellularLocation>
</comment>
<dbReference type="PANTHER" id="PTHR21666">
    <property type="entry name" value="PEPTIDASE-RELATED"/>
    <property type="match status" value="1"/>
</dbReference>
<keyword evidence="5" id="KW-0378">Hydrolase</keyword>
<accession>A0A502L026</accession>
<keyword evidence="13" id="KW-1185">Reference proteome</keyword>
<organism evidence="12 13">
    <name type="scientific">Litorilituus lipolyticus</name>
    <dbReference type="NCBI Taxonomy" id="2491017"/>
    <lineage>
        <taxon>Bacteria</taxon>
        <taxon>Pseudomonadati</taxon>
        <taxon>Pseudomonadota</taxon>
        <taxon>Gammaproteobacteria</taxon>
        <taxon>Alteromonadales</taxon>
        <taxon>Colwelliaceae</taxon>
        <taxon>Litorilituus</taxon>
    </lineage>
</organism>
<sequence length="471" mass="52383">MKNLTEIFLQLPKIHRIIISALLFIIVVILLSPTQNIEEEGENLTVGKRYQIALPQSADSKTINPIEMPSLTSSQASVPEGKVDIAPQSSDLPSIKQSYQWQTAKVKSGDSLARIFKRLGYSAQTTYAVSTAKGEDSKLLKKLDVGEELKIANDDNGQLVALEYPLSKTDTLFIDLVGDSYQSHKESKQIEVRETFSHGTISSSFWNAGVKAGLTDAQVINFANIFGWDIDFAQDIRNDDSFHVIYEQQYVDGEYIGTGNILAAEFVNQGEVFQAVRFTDGEYYTPDGKSMRKAFLRAPVNFKYISSSFKRKRFHPVQKRWKAHRGVDYAAKTGTPVVAAGNGKVTHATYNKYNGNYVFIQHGNGIVTKYLHFSKRAVKKGQRVKQGQVIGYVGATGLAAGPHLHYEFLLNGVHRNPRTVKLPDAKPIAKKYKAEFTTLARKRLLSLEGSKNALISMQESSMKEASSVLSD</sequence>